<dbReference type="PANTHER" id="PTHR43377:SF1">
    <property type="entry name" value="BILIVERDIN REDUCTASE A"/>
    <property type="match status" value="1"/>
</dbReference>
<dbReference type="Pfam" id="PF19858">
    <property type="entry name" value="OxRdtase_C"/>
    <property type="match status" value="1"/>
</dbReference>
<proteinExistence type="predicted"/>
<dbReference type="InterPro" id="IPR036291">
    <property type="entry name" value="NAD(P)-bd_dom_sf"/>
</dbReference>
<dbReference type="InterPro" id="IPR045560">
    <property type="entry name" value="LigC_C"/>
</dbReference>
<sequence>MKNICLIGHGMMGIWHAEALRGHPGVRLHSVVGRDLPQVQAFATEYGFAHAGINMIEAVNDPAVDAVIIAGPSESHAAMAMEVIKAGKAVLVEIPIGMTFAASEAVVHAAEAAGVMLAVSHPMRFRPERRAMLARIQAGEENVRHVHGRFFIHRLVNIGATGIRRNWIDNILWHHTTHLLDFGLWLAGKGDAAAGAARIRRVQSFMPGIDPHTGTPMEVAVLIETHDDQSILATGSYYARERIYDTLVVTSQESYRLDELTSTITTGAGSESAVSEHENAWAIARDFIDALNSGREPLVTGRSVLPVMRVLEQVQAEWDARHGARSIPGRPLDQLNLAAI</sequence>
<dbReference type="Gene3D" id="3.30.360.10">
    <property type="entry name" value="Dihydrodipicolinate Reductase, domain 2"/>
    <property type="match status" value="1"/>
</dbReference>
<dbReference type="Pfam" id="PF01408">
    <property type="entry name" value="GFO_IDH_MocA"/>
    <property type="match status" value="1"/>
</dbReference>
<keyword evidence="4" id="KW-1185">Reference proteome</keyword>
<evidence type="ECO:0008006" key="5">
    <source>
        <dbReference type="Google" id="ProtNLM"/>
    </source>
</evidence>
<evidence type="ECO:0000259" key="2">
    <source>
        <dbReference type="Pfam" id="PF19858"/>
    </source>
</evidence>
<gene>
    <name evidence="3" type="ORF">GCM10010909_18060</name>
</gene>
<comment type="caution">
    <text evidence="3">The sequence shown here is derived from an EMBL/GenBank/DDBJ whole genome shotgun (WGS) entry which is preliminary data.</text>
</comment>
<dbReference type="InterPro" id="IPR000683">
    <property type="entry name" value="Gfo/Idh/MocA-like_OxRdtase_N"/>
</dbReference>
<dbReference type="EMBL" id="BSOS01000058">
    <property type="protein sequence ID" value="GLR67125.1"/>
    <property type="molecule type" value="Genomic_DNA"/>
</dbReference>
<organism evidence="3 4">
    <name type="scientific">Acidocella aquatica</name>
    <dbReference type="NCBI Taxonomy" id="1922313"/>
    <lineage>
        <taxon>Bacteria</taxon>
        <taxon>Pseudomonadati</taxon>
        <taxon>Pseudomonadota</taxon>
        <taxon>Alphaproteobacteria</taxon>
        <taxon>Acetobacterales</taxon>
        <taxon>Acidocellaceae</taxon>
        <taxon>Acidocella</taxon>
    </lineage>
</organism>
<reference evidence="4" key="1">
    <citation type="journal article" date="2019" name="Int. J. Syst. Evol. Microbiol.">
        <title>The Global Catalogue of Microorganisms (GCM) 10K type strain sequencing project: providing services to taxonomists for standard genome sequencing and annotation.</title>
        <authorList>
            <consortium name="The Broad Institute Genomics Platform"/>
            <consortium name="The Broad Institute Genome Sequencing Center for Infectious Disease"/>
            <person name="Wu L."/>
            <person name="Ma J."/>
        </authorList>
    </citation>
    <scope>NUCLEOTIDE SEQUENCE [LARGE SCALE GENOMIC DNA]</scope>
    <source>
        <strain evidence="4">NBRC 112502</strain>
    </source>
</reference>
<feature type="domain" description="Gfo/Idh/MocA-like oxidoreductase N-terminal" evidence="1">
    <location>
        <begin position="3"/>
        <end position="121"/>
    </location>
</feature>
<dbReference type="RefSeq" id="WP_284257840.1">
    <property type="nucleotide sequence ID" value="NZ_BSOS01000058.1"/>
</dbReference>
<dbReference type="SUPFAM" id="SSF51735">
    <property type="entry name" value="NAD(P)-binding Rossmann-fold domains"/>
    <property type="match status" value="1"/>
</dbReference>
<dbReference type="Proteomes" id="UP001156641">
    <property type="component" value="Unassembled WGS sequence"/>
</dbReference>
<protein>
    <recommendedName>
        <fullName evidence="5">Gfo/Idh/MocA family oxidoreductase</fullName>
    </recommendedName>
</protein>
<accession>A0ABQ6A738</accession>
<evidence type="ECO:0000313" key="4">
    <source>
        <dbReference type="Proteomes" id="UP001156641"/>
    </source>
</evidence>
<dbReference type="InterPro" id="IPR051450">
    <property type="entry name" value="Gfo/Idh/MocA_Oxidoreductases"/>
</dbReference>
<name>A0ABQ6A738_9PROT</name>
<dbReference type="PANTHER" id="PTHR43377">
    <property type="entry name" value="BILIVERDIN REDUCTASE A"/>
    <property type="match status" value="1"/>
</dbReference>
<feature type="domain" description="4-carboxy-2-hydroxymuconate-6-semialdehyde dehydrogenase-like C-terminal" evidence="2">
    <location>
        <begin position="130"/>
        <end position="225"/>
    </location>
</feature>
<dbReference type="Gene3D" id="3.40.50.720">
    <property type="entry name" value="NAD(P)-binding Rossmann-like Domain"/>
    <property type="match status" value="1"/>
</dbReference>
<evidence type="ECO:0000313" key="3">
    <source>
        <dbReference type="EMBL" id="GLR67125.1"/>
    </source>
</evidence>
<evidence type="ECO:0000259" key="1">
    <source>
        <dbReference type="Pfam" id="PF01408"/>
    </source>
</evidence>